<organism>
    <name type="scientific">Ixodes scapularis</name>
    <name type="common">Black-legged tick</name>
    <name type="synonym">Deer tick</name>
    <dbReference type="NCBI Taxonomy" id="6945"/>
    <lineage>
        <taxon>Eukaryota</taxon>
        <taxon>Metazoa</taxon>
        <taxon>Ecdysozoa</taxon>
        <taxon>Arthropoda</taxon>
        <taxon>Chelicerata</taxon>
        <taxon>Arachnida</taxon>
        <taxon>Acari</taxon>
        <taxon>Parasitiformes</taxon>
        <taxon>Ixodida</taxon>
        <taxon>Ixodoidea</taxon>
        <taxon>Ixodidae</taxon>
        <taxon>Ixodinae</taxon>
        <taxon>Ixodes</taxon>
    </lineage>
</organism>
<dbReference type="EMBL" id="DS660853">
    <property type="protein sequence ID" value="EEC03070.1"/>
    <property type="molecule type" value="Genomic_DNA"/>
</dbReference>
<dbReference type="VEuPathDB" id="VectorBase:ISCI002892"/>
<dbReference type="InParanoid" id="B7P8Z8"/>
<reference evidence="2" key="2">
    <citation type="submission" date="2020-05" db="UniProtKB">
        <authorList>
            <consortium name="EnsemblMetazoa"/>
        </authorList>
    </citation>
    <scope>IDENTIFICATION</scope>
    <source>
        <strain evidence="2">wikel</strain>
    </source>
</reference>
<name>B7P8Z8_IXOSC</name>
<protein>
    <submittedName>
        <fullName evidence="1 2">Uncharacterized protein</fullName>
    </submittedName>
</protein>
<dbReference type="Proteomes" id="UP000001555">
    <property type="component" value="Unassembled WGS sequence"/>
</dbReference>
<accession>B7P8Z8</accession>
<gene>
    <name evidence="1" type="ORF">IscW_ISCW002892</name>
</gene>
<dbReference type="EnsemblMetazoa" id="ISCW002892-RA">
    <property type="protein sequence ID" value="ISCW002892-PA"/>
    <property type="gene ID" value="ISCW002892"/>
</dbReference>
<reference evidence="1 3" key="1">
    <citation type="submission" date="2008-03" db="EMBL/GenBank/DDBJ databases">
        <title>Annotation of Ixodes scapularis.</title>
        <authorList>
            <consortium name="Ixodes scapularis Genome Project Consortium"/>
            <person name="Caler E."/>
            <person name="Hannick L.I."/>
            <person name="Bidwell S."/>
            <person name="Joardar V."/>
            <person name="Thiagarajan M."/>
            <person name="Amedeo P."/>
            <person name="Galinsky K.J."/>
            <person name="Schobel S."/>
            <person name="Inman J."/>
            <person name="Hostetler J."/>
            <person name="Miller J."/>
            <person name="Hammond M."/>
            <person name="Megy K."/>
            <person name="Lawson D."/>
            <person name="Kodira C."/>
            <person name="Sutton G."/>
            <person name="Meyer J."/>
            <person name="Hill C.A."/>
            <person name="Birren B."/>
            <person name="Nene V."/>
            <person name="Collins F."/>
            <person name="Alarcon-Chaidez F."/>
            <person name="Wikel S."/>
            <person name="Strausberg R."/>
        </authorList>
    </citation>
    <scope>NUCLEOTIDE SEQUENCE [LARGE SCALE GENOMIC DNA]</scope>
    <source>
        <strain evidence="3">Wikel</strain>
        <strain evidence="1">Wikel colony</strain>
    </source>
</reference>
<evidence type="ECO:0000313" key="3">
    <source>
        <dbReference type="Proteomes" id="UP000001555"/>
    </source>
</evidence>
<dbReference type="AlphaFoldDB" id="B7P8Z8"/>
<keyword evidence="3" id="KW-1185">Reference proteome</keyword>
<proteinExistence type="predicted"/>
<dbReference type="EMBL" id="ABJB010776067">
    <property type="status" value="NOT_ANNOTATED_CDS"/>
    <property type="molecule type" value="Genomic_DNA"/>
</dbReference>
<dbReference type="VEuPathDB" id="VectorBase:ISCW002892"/>
<dbReference type="HOGENOM" id="CLU_1962002_0_0_1"/>
<dbReference type="PaxDb" id="6945-B7P8Z8"/>
<sequence>MTSATLKHGLLAQLPGTLSRQPLAILFLTHCYAAPCRREQYLLVGAITRPSMSALNCHCKERTGAHLMFPFYSPTFECVFLLSGSISFLSVLAHCTLEKTSPSSRTTTLPSCLTHLGFHRTNVLRIGL</sequence>
<evidence type="ECO:0000313" key="1">
    <source>
        <dbReference type="EMBL" id="EEC03070.1"/>
    </source>
</evidence>
<evidence type="ECO:0000313" key="2">
    <source>
        <dbReference type="EnsemblMetazoa" id="ISCW002892-PA"/>
    </source>
</evidence>